<evidence type="ECO:0000256" key="3">
    <source>
        <dbReference type="ARBA" id="ARBA00006958"/>
    </source>
</evidence>
<evidence type="ECO:0000313" key="10">
    <source>
        <dbReference type="Proteomes" id="UP001162156"/>
    </source>
</evidence>
<evidence type="ECO:0000256" key="7">
    <source>
        <dbReference type="ARBA" id="ARBA00023242"/>
    </source>
</evidence>
<evidence type="ECO:0000256" key="6">
    <source>
        <dbReference type="ARBA" id="ARBA00022801"/>
    </source>
</evidence>
<dbReference type="Pfam" id="PF13359">
    <property type="entry name" value="DDE_Tnp_4"/>
    <property type="match status" value="1"/>
</dbReference>
<comment type="cofactor">
    <cofactor evidence="1">
        <name>a divalent metal cation</name>
        <dbReference type="ChEBI" id="CHEBI:60240"/>
    </cofactor>
</comment>
<evidence type="ECO:0000256" key="4">
    <source>
        <dbReference type="ARBA" id="ARBA00022722"/>
    </source>
</evidence>
<gene>
    <name evidence="9" type="ORF">NQ314_006227</name>
</gene>
<evidence type="ECO:0000259" key="8">
    <source>
        <dbReference type="Pfam" id="PF13359"/>
    </source>
</evidence>
<reference evidence="9" key="1">
    <citation type="journal article" date="2023" name="Insect Mol. Biol.">
        <title>Genome sequencing provides insights into the evolution of gene families encoding plant cell wall-degrading enzymes in longhorned beetles.</title>
        <authorList>
            <person name="Shin N.R."/>
            <person name="Okamura Y."/>
            <person name="Kirsch R."/>
            <person name="Pauchet Y."/>
        </authorList>
    </citation>
    <scope>NUCLEOTIDE SEQUENCE</scope>
    <source>
        <strain evidence="9">RBIC_L_NR</strain>
    </source>
</reference>
<dbReference type="GO" id="GO:0005634">
    <property type="term" value="C:nucleus"/>
    <property type="evidence" value="ECO:0007669"/>
    <property type="project" value="UniProtKB-SubCell"/>
</dbReference>
<comment type="similarity">
    <text evidence="3">Belongs to the HARBI1 family.</text>
</comment>
<evidence type="ECO:0000313" key="9">
    <source>
        <dbReference type="EMBL" id="KAJ8959578.1"/>
    </source>
</evidence>
<keyword evidence="5" id="KW-0479">Metal-binding</keyword>
<dbReference type="InterPro" id="IPR045249">
    <property type="entry name" value="HARBI1-like"/>
</dbReference>
<feature type="domain" description="DDE Tnp4" evidence="8">
    <location>
        <begin position="269"/>
        <end position="410"/>
    </location>
</feature>
<proteinExistence type="inferred from homology"/>
<keyword evidence="7" id="KW-0539">Nucleus</keyword>
<sequence length="414" mass="48059">MVSHSDLAFLTLTLAVYEMKKTKEEKTKALIKKWYKLRGRFTHERLLNYLRVTEPEDYKNFLQMNEAAFDNLLELIRPKIVKQDTVMRKAIPASQRLSITLRYLASGMDLEDLKFTCAIAPQTLEQIIMETCKSIIEALKENMQWEPANYLRSESGRAYIIIWFKKCVSRTQRNYHRMFVEEFDCLLKKVSPLISKVYHAREPILPGEMLSATLSNRSKLSYNYRLGLSTVSNIIKHTCSAIWEALNEDYLSVPTEDIWKNIANDFGAIDGKHIRIQAPPHTGSDYFNYKDFFSIVLLAVYDADYCFTVVDIGAKDRQSDRGIFSKLSEKSDPIHYCLVADSAFPFEVNLMRPYPGNFLPQNERVFNYRLSRARRVIENTFGTIVTKWRILERPIIAKLETIEKMICALVCTTS</sequence>
<keyword evidence="6" id="KW-0378">Hydrolase</keyword>
<evidence type="ECO:0000256" key="5">
    <source>
        <dbReference type="ARBA" id="ARBA00022723"/>
    </source>
</evidence>
<dbReference type="PANTHER" id="PTHR22930:SF269">
    <property type="entry name" value="NUCLEASE HARBI1-LIKE PROTEIN"/>
    <property type="match status" value="1"/>
</dbReference>
<keyword evidence="4" id="KW-0540">Nuclease</keyword>
<dbReference type="AlphaFoldDB" id="A0AAV8Z5V1"/>
<organism evidence="9 10">
    <name type="scientific">Rhamnusium bicolor</name>
    <dbReference type="NCBI Taxonomy" id="1586634"/>
    <lineage>
        <taxon>Eukaryota</taxon>
        <taxon>Metazoa</taxon>
        <taxon>Ecdysozoa</taxon>
        <taxon>Arthropoda</taxon>
        <taxon>Hexapoda</taxon>
        <taxon>Insecta</taxon>
        <taxon>Pterygota</taxon>
        <taxon>Neoptera</taxon>
        <taxon>Endopterygota</taxon>
        <taxon>Coleoptera</taxon>
        <taxon>Polyphaga</taxon>
        <taxon>Cucujiformia</taxon>
        <taxon>Chrysomeloidea</taxon>
        <taxon>Cerambycidae</taxon>
        <taxon>Lepturinae</taxon>
        <taxon>Rhagiini</taxon>
        <taxon>Rhamnusium</taxon>
    </lineage>
</organism>
<dbReference type="InterPro" id="IPR027806">
    <property type="entry name" value="HARBI1_dom"/>
</dbReference>
<accession>A0AAV8Z5V1</accession>
<keyword evidence="10" id="KW-1185">Reference proteome</keyword>
<evidence type="ECO:0000256" key="1">
    <source>
        <dbReference type="ARBA" id="ARBA00001968"/>
    </source>
</evidence>
<dbReference type="GO" id="GO:0016787">
    <property type="term" value="F:hydrolase activity"/>
    <property type="evidence" value="ECO:0007669"/>
    <property type="project" value="UniProtKB-KW"/>
</dbReference>
<evidence type="ECO:0000256" key="2">
    <source>
        <dbReference type="ARBA" id="ARBA00004123"/>
    </source>
</evidence>
<dbReference type="EMBL" id="JANEYF010001675">
    <property type="protein sequence ID" value="KAJ8959578.1"/>
    <property type="molecule type" value="Genomic_DNA"/>
</dbReference>
<dbReference type="GO" id="GO:0004518">
    <property type="term" value="F:nuclease activity"/>
    <property type="evidence" value="ECO:0007669"/>
    <property type="project" value="UniProtKB-KW"/>
</dbReference>
<dbReference type="GO" id="GO:0046872">
    <property type="term" value="F:metal ion binding"/>
    <property type="evidence" value="ECO:0007669"/>
    <property type="project" value="UniProtKB-KW"/>
</dbReference>
<dbReference type="PANTHER" id="PTHR22930">
    <property type="match status" value="1"/>
</dbReference>
<dbReference type="Proteomes" id="UP001162156">
    <property type="component" value="Unassembled WGS sequence"/>
</dbReference>
<comment type="subcellular location">
    <subcellularLocation>
        <location evidence="2">Nucleus</location>
    </subcellularLocation>
</comment>
<name>A0AAV8Z5V1_9CUCU</name>
<protein>
    <recommendedName>
        <fullName evidence="8">DDE Tnp4 domain-containing protein</fullName>
    </recommendedName>
</protein>
<comment type="caution">
    <text evidence="9">The sequence shown here is derived from an EMBL/GenBank/DDBJ whole genome shotgun (WGS) entry which is preliminary data.</text>
</comment>